<evidence type="ECO:0000313" key="1">
    <source>
        <dbReference type="EMBL" id="KAK1597198.1"/>
    </source>
</evidence>
<dbReference type="AlphaFoldDB" id="A0AAD8V9F8"/>
<reference evidence="1" key="1">
    <citation type="submission" date="2021-06" db="EMBL/GenBank/DDBJ databases">
        <title>Comparative genomics, transcriptomics and evolutionary studies reveal genomic signatures of adaptation to plant cell wall in hemibiotrophic fungi.</title>
        <authorList>
            <consortium name="DOE Joint Genome Institute"/>
            <person name="Baroncelli R."/>
            <person name="Diaz J.F."/>
            <person name="Benocci T."/>
            <person name="Peng M."/>
            <person name="Battaglia E."/>
            <person name="Haridas S."/>
            <person name="Andreopoulos W."/>
            <person name="Labutti K."/>
            <person name="Pangilinan J."/>
            <person name="Floch G.L."/>
            <person name="Makela M.R."/>
            <person name="Henrissat B."/>
            <person name="Grigoriev I.V."/>
            <person name="Crouch J.A."/>
            <person name="De Vries R.P."/>
            <person name="Sukno S.A."/>
            <person name="Thon M.R."/>
        </authorList>
    </citation>
    <scope>NUCLEOTIDE SEQUENCE</scope>
    <source>
        <strain evidence="1">CBS 125086</strain>
    </source>
</reference>
<evidence type="ECO:0000313" key="2">
    <source>
        <dbReference type="Proteomes" id="UP001230504"/>
    </source>
</evidence>
<gene>
    <name evidence="1" type="ORF">LY79DRAFT_542461</name>
</gene>
<dbReference type="RefSeq" id="XP_060418012.1">
    <property type="nucleotide sequence ID" value="XM_060557004.1"/>
</dbReference>
<dbReference type="GeneID" id="85441244"/>
<keyword evidence="2" id="KW-1185">Reference proteome</keyword>
<name>A0AAD8V9F8_9PEZI</name>
<feature type="non-terminal residue" evidence="1">
    <location>
        <position position="54"/>
    </location>
</feature>
<sequence length="54" mass="6301">MHFSAQYFPHSLRVTCPCWGVWVYMNRGGMEAESYLAFYVSVGVQSIEQNRTEH</sequence>
<comment type="caution">
    <text evidence="1">The sequence shown here is derived from an EMBL/GenBank/DDBJ whole genome shotgun (WGS) entry which is preliminary data.</text>
</comment>
<dbReference type="Proteomes" id="UP001230504">
    <property type="component" value="Unassembled WGS sequence"/>
</dbReference>
<organism evidence="1 2">
    <name type="scientific">Colletotrichum navitas</name>
    <dbReference type="NCBI Taxonomy" id="681940"/>
    <lineage>
        <taxon>Eukaryota</taxon>
        <taxon>Fungi</taxon>
        <taxon>Dikarya</taxon>
        <taxon>Ascomycota</taxon>
        <taxon>Pezizomycotina</taxon>
        <taxon>Sordariomycetes</taxon>
        <taxon>Hypocreomycetidae</taxon>
        <taxon>Glomerellales</taxon>
        <taxon>Glomerellaceae</taxon>
        <taxon>Colletotrichum</taxon>
        <taxon>Colletotrichum graminicola species complex</taxon>
    </lineage>
</organism>
<accession>A0AAD8V9F8</accession>
<dbReference type="EMBL" id="JAHLJV010000009">
    <property type="protein sequence ID" value="KAK1597198.1"/>
    <property type="molecule type" value="Genomic_DNA"/>
</dbReference>
<proteinExistence type="predicted"/>
<protein>
    <submittedName>
        <fullName evidence="1">Uncharacterized protein</fullName>
    </submittedName>
</protein>